<name>A0A2P5EW68_TREOI</name>
<dbReference type="FunCoup" id="A0A2P5EW68">
    <property type="interactions" value="49"/>
</dbReference>
<dbReference type="InterPro" id="IPR040404">
    <property type="entry name" value="Phylloplanin-like"/>
</dbReference>
<accession>A0A2P5EW68</accession>
<evidence type="ECO:0000313" key="3">
    <source>
        <dbReference type="EMBL" id="PON89783.1"/>
    </source>
</evidence>
<feature type="region of interest" description="Disordered" evidence="1">
    <location>
        <begin position="160"/>
        <end position="184"/>
    </location>
</feature>
<sequence>MAYQTQVLLAIASLLIAMSSVAPRILPNLNLPDVTNNNNGQPGVRIPGVLKCTRPVNCPGTPNLVAGVKVNVILTCDGRRTYVTNAVTDPSGFFQIVLDSSSSILFGASNTNECRVTARLPVIACVVFLPTGILDGPLVPVQTITDELLGNAIGQDVTTRPCTVNPNNDQSKVRDDHVLSTGDQSSYDQSTLYDDHHIAYTGTSSYHSDHSTMQANIHT</sequence>
<evidence type="ECO:0000313" key="4">
    <source>
        <dbReference type="Proteomes" id="UP000237000"/>
    </source>
</evidence>
<dbReference type="Proteomes" id="UP000237000">
    <property type="component" value="Unassembled WGS sequence"/>
</dbReference>
<comment type="caution">
    <text evidence="3">The sequence shown here is derived from an EMBL/GenBank/DDBJ whole genome shotgun (WGS) entry which is preliminary data.</text>
</comment>
<feature type="compositionally biased region" description="Polar residues" evidence="1">
    <location>
        <begin position="160"/>
        <end position="170"/>
    </location>
</feature>
<evidence type="ECO:0000256" key="1">
    <source>
        <dbReference type="SAM" id="MobiDB-lite"/>
    </source>
</evidence>
<proteinExistence type="predicted"/>
<evidence type="ECO:0008006" key="5">
    <source>
        <dbReference type="Google" id="ProtNLM"/>
    </source>
</evidence>
<evidence type="ECO:0000256" key="2">
    <source>
        <dbReference type="SAM" id="SignalP"/>
    </source>
</evidence>
<organism evidence="3 4">
    <name type="scientific">Trema orientale</name>
    <name type="common">Charcoal tree</name>
    <name type="synonym">Celtis orientalis</name>
    <dbReference type="NCBI Taxonomy" id="63057"/>
    <lineage>
        <taxon>Eukaryota</taxon>
        <taxon>Viridiplantae</taxon>
        <taxon>Streptophyta</taxon>
        <taxon>Embryophyta</taxon>
        <taxon>Tracheophyta</taxon>
        <taxon>Spermatophyta</taxon>
        <taxon>Magnoliopsida</taxon>
        <taxon>eudicotyledons</taxon>
        <taxon>Gunneridae</taxon>
        <taxon>Pentapetalae</taxon>
        <taxon>rosids</taxon>
        <taxon>fabids</taxon>
        <taxon>Rosales</taxon>
        <taxon>Cannabaceae</taxon>
        <taxon>Trema</taxon>
    </lineage>
</organism>
<reference evidence="4" key="1">
    <citation type="submission" date="2016-06" db="EMBL/GenBank/DDBJ databases">
        <title>Parallel loss of symbiosis genes in relatives of nitrogen-fixing non-legume Parasponia.</title>
        <authorList>
            <person name="Van Velzen R."/>
            <person name="Holmer R."/>
            <person name="Bu F."/>
            <person name="Rutten L."/>
            <person name="Van Zeijl A."/>
            <person name="Liu W."/>
            <person name="Santuari L."/>
            <person name="Cao Q."/>
            <person name="Sharma T."/>
            <person name="Shen D."/>
            <person name="Roswanjaya Y."/>
            <person name="Wardhani T."/>
            <person name="Kalhor M.S."/>
            <person name="Jansen J."/>
            <person name="Van den Hoogen J."/>
            <person name="Gungor B."/>
            <person name="Hartog M."/>
            <person name="Hontelez J."/>
            <person name="Verver J."/>
            <person name="Yang W.-C."/>
            <person name="Schijlen E."/>
            <person name="Repin R."/>
            <person name="Schilthuizen M."/>
            <person name="Schranz E."/>
            <person name="Heidstra R."/>
            <person name="Miyata K."/>
            <person name="Fedorova E."/>
            <person name="Kohlen W."/>
            <person name="Bisseling T."/>
            <person name="Smit S."/>
            <person name="Geurts R."/>
        </authorList>
    </citation>
    <scope>NUCLEOTIDE SEQUENCE [LARGE SCALE GENOMIC DNA]</scope>
    <source>
        <strain evidence="4">cv. RG33-2</strain>
    </source>
</reference>
<dbReference type="EMBL" id="JXTC01000090">
    <property type="protein sequence ID" value="PON89783.1"/>
    <property type="molecule type" value="Genomic_DNA"/>
</dbReference>
<keyword evidence="2" id="KW-0732">Signal</keyword>
<dbReference type="PANTHER" id="PTHR34458">
    <property type="entry name" value="POLLEN OLE E 1 ALLERGEN AND EXTENSIN FAMILY PROTEIN-RELATED"/>
    <property type="match status" value="1"/>
</dbReference>
<dbReference type="InParanoid" id="A0A2P5EW68"/>
<dbReference type="AlphaFoldDB" id="A0A2P5EW68"/>
<feature type="chain" id="PRO_5015127318" description="Pollen Ole e 1 allergen and extensin family protein" evidence="2">
    <location>
        <begin position="24"/>
        <end position="219"/>
    </location>
</feature>
<feature type="signal peptide" evidence="2">
    <location>
        <begin position="1"/>
        <end position="23"/>
    </location>
</feature>
<protein>
    <recommendedName>
        <fullName evidence="5">Pollen Ole e 1 allergen and extensin family protein</fullName>
    </recommendedName>
</protein>
<dbReference type="OrthoDB" id="1222677at2759"/>
<keyword evidence="4" id="KW-1185">Reference proteome</keyword>
<dbReference type="PANTHER" id="PTHR34458:SF11">
    <property type="entry name" value="MD-2-RELATED LIPID-RECOGNITION DOMAIN-CONTAINING PROTEIN"/>
    <property type="match status" value="1"/>
</dbReference>
<gene>
    <name evidence="3" type="ORF">TorRG33x02_144630</name>
</gene>